<comment type="caution">
    <text evidence="9">The sequence shown here is derived from an EMBL/GenBank/DDBJ whole genome shotgun (WGS) entry which is preliminary data.</text>
</comment>
<dbReference type="RefSeq" id="XP_046008315.1">
    <property type="nucleotide sequence ID" value="XM_046148704.1"/>
</dbReference>
<feature type="compositionally biased region" description="Basic and acidic residues" evidence="7">
    <location>
        <begin position="18"/>
        <end position="28"/>
    </location>
</feature>
<evidence type="ECO:0000256" key="1">
    <source>
        <dbReference type="ARBA" id="ARBA00022723"/>
    </source>
</evidence>
<proteinExistence type="predicted"/>
<accession>A0A9P8XXT1</accession>
<sequence>MVTLEPVSMRASPPSAAAREHAEWPQAEKKKKRSSAPKARTGCRECKASHVRCNEKQPTCGRCQRRKTACTYLAVQPKQRGGGGRAARTTQVQPAYRKLLPSTDLPPLTRLVEPAATCLSPREIQYFDTFRHSVVFQLGYGYGYNGFWQRTVLREITRDDCVRNAVVAIGALARAQGEHDQVAARDEKEGGRRPGKPRLPLCKAGQLSPSSHYYHALTHYTRAVGSFRRLIDIASRENDSGTRQEGEGEGGGGSGGRGHGSSGGSKRAVLIATILLVAFESLQGNTASADQLSARSLSLLQNSIMQGTLGEAKKGNNSNSSSLLPPSRIARSVDDEGTYETEVLLVRDTFFSSGLSSTFAKAREVVTRIARTTARGPLPPDASEDVVVFSRMWTRCLILSSLWYVRMYHMFAAHQCAFATHTAGGEDTGREEAAAARADTEDAPGSATSAADARSTFRREQAVVIKTLKAWKTATEQRLAIASARVEALKAAAAVADNTTTTASAEELAAAEQEMITYHEIAVAVLGVQLSACTVSDMSERIWDQYELEIADLVTRMESMRSEKKAAMASSSGGWRLRHHCDGFEGPRPVLGHIAQRTRSPDLRRRLMQLWRSGLDSKAHWDVQGNYLGSLAVFEVEEEGRDKETGKIPMEKQYEWVGGKWSDDYSEFAATLMAKVPGENGVPEMKVVVMPALEP</sequence>
<dbReference type="PANTHER" id="PTHR36206">
    <property type="entry name" value="ASPERCRYPTIN BIOSYNTHESIS CLUSTER-SPECIFIC TRANSCRIPTION REGULATOR ATNN-RELATED"/>
    <property type="match status" value="1"/>
</dbReference>
<name>A0A9P8XXT1_9PEZI</name>
<feature type="region of interest" description="Disordered" evidence="7">
    <location>
        <begin position="178"/>
        <end position="204"/>
    </location>
</feature>
<keyword evidence="3" id="KW-0805">Transcription regulation</keyword>
<keyword evidence="1" id="KW-0479">Metal-binding</keyword>
<protein>
    <recommendedName>
        <fullName evidence="8">Zn(2)-C6 fungal-type domain-containing protein</fullName>
    </recommendedName>
</protein>
<dbReference type="GO" id="GO:0008270">
    <property type="term" value="F:zinc ion binding"/>
    <property type="evidence" value="ECO:0007669"/>
    <property type="project" value="InterPro"/>
</dbReference>
<evidence type="ECO:0000256" key="3">
    <source>
        <dbReference type="ARBA" id="ARBA00023015"/>
    </source>
</evidence>
<feature type="region of interest" description="Disordered" evidence="7">
    <location>
        <begin position="423"/>
        <end position="452"/>
    </location>
</feature>
<keyword evidence="2" id="KW-0862">Zinc</keyword>
<dbReference type="InterPro" id="IPR001138">
    <property type="entry name" value="Zn2Cys6_DnaBD"/>
</dbReference>
<gene>
    <name evidence="9" type="ORF">B0I36DRAFT_164328</name>
</gene>
<feature type="compositionally biased region" description="Basic and acidic residues" evidence="7">
    <location>
        <begin position="235"/>
        <end position="246"/>
    </location>
</feature>
<dbReference type="PROSITE" id="PS50048">
    <property type="entry name" value="ZN2_CY6_FUNGAL_2"/>
    <property type="match status" value="1"/>
</dbReference>
<keyword evidence="4" id="KW-0238">DNA-binding</keyword>
<dbReference type="CDD" id="cd00067">
    <property type="entry name" value="GAL4"/>
    <property type="match status" value="1"/>
</dbReference>
<keyword evidence="6" id="KW-0539">Nucleus</keyword>
<dbReference type="InterPro" id="IPR052360">
    <property type="entry name" value="Transcr_Regulatory_Proteins"/>
</dbReference>
<dbReference type="InterPro" id="IPR036864">
    <property type="entry name" value="Zn2-C6_fun-type_DNA-bd_sf"/>
</dbReference>
<dbReference type="EMBL" id="JAGTJQ010000009">
    <property type="protein sequence ID" value="KAH7024767.1"/>
    <property type="molecule type" value="Genomic_DNA"/>
</dbReference>
<dbReference type="PROSITE" id="PS00463">
    <property type="entry name" value="ZN2_CY6_FUNGAL_1"/>
    <property type="match status" value="1"/>
</dbReference>
<keyword evidence="5" id="KW-0804">Transcription</keyword>
<dbReference type="GO" id="GO:0003677">
    <property type="term" value="F:DNA binding"/>
    <property type="evidence" value="ECO:0007669"/>
    <property type="project" value="UniProtKB-KW"/>
</dbReference>
<evidence type="ECO:0000313" key="10">
    <source>
        <dbReference type="Proteomes" id="UP000756346"/>
    </source>
</evidence>
<dbReference type="Proteomes" id="UP000756346">
    <property type="component" value="Unassembled WGS sequence"/>
</dbReference>
<dbReference type="SMART" id="SM00066">
    <property type="entry name" value="GAL4"/>
    <property type="match status" value="1"/>
</dbReference>
<keyword evidence="10" id="KW-1185">Reference proteome</keyword>
<dbReference type="Gene3D" id="4.10.240.10">
    <property type="entry name" value="Zn(2)-C6 fungal-type DNA-binding domain"/>
    <property type="match status" value="1"/>
</dbReference>
<evidence type="ECO:0000256" key="7">
    <source>
        <dbReference type="SAM" id="MobiDB-lite"/>
    </source>
</evidence>
<feature type="region of interest" description="Disordered" evidence="7">
    <location>
        <begin position="1"/>
        <end position="41"/>
    </location>
</feature>
<feature type="compositionally biased region" description="Basic and acidic residues" evidence="7">
    <location>
        <begin position="427"/>
        <end position="440"/>
    </location>
</feature>
<evidence type="ECO:0000256" key="4">
    <source>
        <dbReference type="ARBA" id="ARBA00023125"/>
    </source>
</evidence>
<dbReference type="OrthoDB" id="1919336at2759"/>
<feature type="compositionally biased region" description="Basic and acidic residues" evidence="7">
    <location>
        <begin position="178"/>
        <end position="192"/>
    </location>
</feature>
<evidence type="ECO:0000313" key="9">
    <source>
        <dbReference type="EMBL" id="KAH7024767.1"/>
    </source>
</evidence>
<dbReference type="PANTHER" id="PTHR36206:SF4">
    <property type="entry name" value="HYPOTHETICAL CONSERVED PROTEIN (EUROFUNG)-RELATED"/>
    <property type="match status" value="1"/>
</dbReference>
<dbReference type="Pfam" id="PF00172">
    <property type="entry name" value="Zn_clus"/>
    <property type="match status" value="1"/>
</dbReference>
<dbReference type="AlphaFoldDB" id="A0A9P8XXT1"/>
<organism evidence="9 10">
    <name type="scientific">Microdochium trichocladiopsis</name>
    <dbReference type="NCBI Taxonomy" id="1682393"/>
    <lineage>
        <taxon>Eukaryota</taxon>
        <taxon>Fungi</taxon>
        <taxon>Dikarya</taxon>
        <taxon>Ascomycota</taxon>
        <taxon>Pezizomycotina</taxon>
        <taxon>Sordariomycetes</taxon>
        <taxon>Xylariomycetidae</taxon>
        <taxon>Xylariales</taxon>
        <taxon>Microdochiaceae</taxon>
        <taxon>Microdochium</taxon>
    </lineage>
</organism>
<evidence type="ECO:0000259" key="8">
    <source>
        <dbReference type="PROSITE" id="PS50048"/>
    </source>
</evidence>
<evidence type="ECO:0000256" key="6">
    <source>
        <dbReference type="ARBA" id="ARBA00023242"/>
    </source>
</evidence>
<dbReference type="GO" id="GO:0000981">
    <property type="term" value="F:DNA-binding transcription factor activity, RNA polymerase II-specific"/>
    <property type="evidence" value="ECO:0007669"/>
    <property type="project" value="InterPro"/>
</dbReference>
<evidence type="ECO:0000256" key="2">
    <source>
        <dbReference type="ARBA" id="ARBA00022833"/>
    </source>
</evidence>
<feature type="domain" description="Zn(2)-C6 fungal-type" evidence="8">
    <location>
        <begin position="42"/>
        <end position="72"/>
    </location>
</feature>
<feature type="compositionally biased region" description="Gly residues" evidence="7">
    <location>
        <begin position="249"/>
        <end position="263"/>
    </location>
</feature>
<reference evidence="9" key="1">
    <citation type="journal article" date="2021" name="Nat. Commun.">
        <title>Genetic determinants of endophytism in the Arabidopsis root mycobiome.</title>
        <authorList>
            <person name="Mesny F."/>
            <person name="Miyauchi S."/>
            <person name="Thiergart T."/>
            <person name="Pickel B."/>
            <person name="Atanasova L."/>
            <person name="Karlsson M."/>
            <person name="Huettel B."/>
            <person name="Barry K.W."/>
            <person name="Haridas S."/>
            <person name="Chen C."/>
            <person name="Bauer D."/>
            <person name="Andreopoulos W."/>
            <person name="Pangilinan J."/>
            <person name="LaButti K."/>
            <person name="Riley R."/>
            <person name="Lipzen A."/>
            <person name="Clum A."/>
            <person name="Drula E."/>
            <person name="Henrissat B."/>
            <person name="Kohler A."/>
            <person name="Grigoriev I.V."/>
            <person name="Martin F.M."/>
            <person name="Hacquard S."/>
        </authorList>
    </citation>
    <scope>NUCLEOTIDE SEQUENCE</scope>
    <source>
        <strain evidence="9">MPI-CAGE-CH-0230</strain>
    </source>
</reference>
<dbReference type="GeneID" id="70178250"/>
<dbReference type="SUPFAM" id="SSF57701">
    <property type="entry name" value="Zn2/Cys6 DNA-binding domain"/>
    <property type="match status" value="1"/>
</dbReference>
<evidence type="ECO:0000256" key="5">
    <source>
        <dbReference type="ARBA" id="ARBA00023163"/>
    </source>
</evidence>
<feature type="region of interest" description="Disordered" evidence="7">
    <location>
        <begin position="235"/>
        <end position="264"/>
    </location>
</feature>